<name>A0A0N5BTL9_STREA</name>
<reference evidence="2" key="1">
    <citation type="submission" date="2017-02" db="UniProtKB">
        <authorList>
            <consortium name="WormBaseParasite"/>
        </authorList>
    </citation>
    <scope>IDENTIFICATION</scope>
</reference>
<keyword evidence="1" id="KW-1185">Reference proteome</keyword>
<dbReference type="Proteomes" id="UP000046392">
    <property type="component" value="Unplaced"/>
</dbReference>
<proteinExistence type="predicted"/>
<evidence type="ECO:0000313" key="1">
    <source>
        <dbReference type="Proteomes" id="UP000046392"/>
    </source>
</evidence>
<sequence length="80" mass="9374">MDRIIAPKIYLNDITDGIQLYNSLYSHTILPQMLRSDKKLNNLYISKALAEEVVDTRTNGVYANKQKKYIEVKKYFDIMT</sequence>
<organism evidence="1 2">
    <name type="scientific">Strongyloides papillosus</name>
    <name type="common">Intestinal threadworm</name>
    <dbReference type="NCBI Taxonomy" id="174720"/>
    <lineage>
        <taxon>Eukaryota</taxon>
        <taxon>Metazoa</taxon>
        <taxon>Ecdysozoa</taxon>
        <taxon>Nematoda</taxon>
        <taxon>Chromadorea</taxon>
        <taxon>Rhabditida</taxon>
        <taxon>Tylenchina</taxon>
        <taxon>Panagrolaimomorpha</taxon>
        <taxon>Strongyloidoidea</taxon>
        <taxon>Strongyloididae</taxon>
        <taxon>Strongyloides</taxon>
    </lineage>
</organism>
<evidence type="ECO:0000313" key="2">
    <source>
        <dbReference type="WBParaSite" id="SPAL_0000920050.1"/>
    </source>
</evidence>
<dbReference type="WBParaSite" id="SPAL_0000920050.1">
    <property type="protein sequence ID" value="SPAL_0000920050.1"/>
    <property type="gene ID" value="SPAL_0000920050"/>
</dbReference>
<accession>A0A0N5BTL9</accession>
<dbReference type="AlphaFoldDB" id="A0A0N5BTL9"/>
<protein>
    <submittedName>
        <fullName evidence="2">DNA-directed RNA polymerase</fullName>
    </submittedName>
</protein>